<gene>
    <name evidence="2" type="ORF">FNU76_08905</name>
</gene>
<feature type="chain" id="PRO_5027961775" evidence="1">
    <location>
        <begin position="22"/>
        <end position="225"/>
    </location>
</feature>
<keyword evidence="1" id="KW-0732">Signal</keyword>
<dbReference type="EMBL" id="CP041730">
    <property type="protein sequence ID" value="QDQ26474.1"/>
    <property type="molecule type" value="Genomic_DNA"/>
</dbReference>
<feature type="signal peptide" evidence="1">
    <location>
        <begin position="1"/>
        <end position="21"/>
    </location>
</feature>
<dbReference type="Pfam" id="PF11306">
    <property type="entry name" value="DUF3108"/>
    <property type="match status" value="1"/>
</dbReference>
<evidence type="ECO:0000256" key="1">
    <source>
        <dbReference type="SAM" id="SignalP"/>
    </source>
</evidence>
<reference evidence="3" key="1">
    <citation type="submission" date="2019-07" db="EMBL/GenBank/DDBJ databases">
        <title>Chitinimonas sp. nov., isolated from Ny-Alesund, arctica soil.</title>
        <authorList>
            <person name="Xu Q."/>
            <person name="Peng F."/>
        </authorList>
    </citation>
    <scope>NUCLEOTIDE SEQUENCE [LARGE SCALE GENOMIC DNA]</scope>
    <source>
        <strain evidence="3">R3-44</strain>
    </source>
</reference>
<organism evidence="2 3">
    <name type="scientific">Chitinimonas arctica</name>
    <dbReference type="NCBI Taxonomy" id="2594795"/>
    <lineage>
        <taxon>Bacteria</taxon>
        <taxon>Pseudomonadati</taxon>
        <taxon>Pseudomonadota</taxon>
        <taxon>Betaproteobacteria</taxon>
        <taxon>Neisseriales</taxon>
        <taxon>Chitinibacteraceae</taxon>
        <taxon>Chitinimonas</taxon>
    </lineage>
</organism>
<accession>A0A516SE83</accession>
<dbReference type="RefSeq" id="WP_144277868.1">
    <property type="nucleotide sequence ID" value="NZ_CP041730.1"/>
</dbReference>
<dbReference type="Proteomes" id="UP000317550">
    <property type="component" value="Chromosome"/>
</dbReference>
<keyword evidence="3" id="KW-1185">Reference proteome</keyword>
<dbReference type="InterPro" id="IPR021457">
    <property type="entry name" value="DUF3108"/>
</dbReference>
<evidence type="ECO:0000313" key="2">
    <source>
        <dbReference type="EMBL" id="QDQ26474.1"/>
    </source>
</evidence>
<evidence type="ECO:0000313" key="3">
    <source>
        <dbReference type="Proteomes" id="UP000317550"/>
    </source>
</evidence>
<dbReference type="AlphaFoldDB" id="A0A516SE83"/>
<sequence>MKIARPLAATLLSCTALLSVAAGLPARAQISYEARLSGLPVGEATQRWSLEKDHYQLETEIAPIFGPRIRYVSSGTVGEAGIKPAEYAEFRGGSTPRQQARFDWTSKQVSYGNPESPQSAKLEAGAQELNTLPFQLSWLGTKNTATMQIMTGRKLRQDRFAMSDGGTLKLMGKSTPVRVWRTPDAEEGTEIWLAVEFGNLPVKIIRHDDKGELQLIAKTIEFQQE</sequence>
<dbReference type="OrthoDB" id="8526020at2"/>
<proteinExistence type="predicted"/>
<name>A0A516SE83_9NEIS</name>
<protein>
    <submittedName>
        <fullName evidence="2">DUF3108 domain-containing protein</fullName>
    </submittedName>
</protein>
<dbReference type="KEGG" id="cari:FNU76_08905"/>